<protein>
    <submittedName>
        <fullName evidence="2">Uncharacterized protein</fullName>
    </submittedName>
</protein>
<accession>A0A2V3IIB0</accession>
<dbReference type="GO" id="GO:0003677">
    <property type="term" value="F:DNA binding"/>
    <property type="evidence" value="ECO:0007669"/>
    <property type="project" value="InterPro"/>
</dbReference>
<keyword evidence="3" id="KW-1185">Reference proteome</keyword>
<dbReference type="OrthoDB" id="4654at2759"/>
<organism evidence="2 3">
    <name type="scientific">Gracilariopsis chorda</name>
    <dbReference type="NCBI Taxonomy" id="448386"/>
    <lineage>
        <taxon>Eukaryota</taxon>
        <taxon>Rhodophyta</taxon>
        <taxon>Florideophyceae</taxon>
        <taxon>Rhodymeniophycidae</taxon>
        <taxon>Gracilariales</taxon>
        <taxon>Gracilariaceae</taxon>
        <taxon>Gracilariopsis</taxon>
    </lineage>
</organism>
<dbReference type="EMBL" id="NBIV01000196">
    <property type="protein sequence ID" value="PXF41778.1"/>
    <property type="molecule type" value="Genomic_DNA"/>
</dbReference>
<evidence type="ECO:0000313" key="2">
    <source>
        <dbReference type="EMBL" id="PXF41778.1"/>
    </source>
</evidence>
<evidence type="ECO:0000313" key="3">
    <source>
        <dbReference type="Proteomes" id="UP000247409"/>
    </source>
</evidence>
<feature type="compositionally biased region" description="Low complexity" evidence="1">
    <location>
        <begin position="101"/>
        <end position="113"/>
    </location>
</feature>
<dbReference type="AlphaFoldDB" id="A0A2V3IIB0"/>
<dbReference type="GO" id="GO:0030527">
    <property type="term" value="F:structural constituent of chromatin"/>
    <property type="evidence" value="ECO:0007669"/>
    <property type="project" value="InterPro"/>
</dbReference>
<dbReference type="InterPro" id="IPR010886">
    <property type="entry name" value="Hc1"/>
</dbReference>
<dbReference type="Pfam" id="PF07432">
    <property type="entry name" value="Hc1"/>
    <property type="match status" value="1"/>
</dbReference>
<sequence>MDSVEVGLAKLAEIRECVDSIALDGAKFFDKGNKAAGVRARKALQDLKTLAQELRVAIQRCKTESAHARMMEQNAQYMESQNAYDLNAPLHMIDTTTATTGAHSTSTHVTHASHLPHGSV</sequence>
<reference evidence="2 3" key="1">
    <citation type="journal article" date="2018" name="Mol. Biol. Evol.">
        <title>Analysis of the draft genome of the red seaweed Gracilariopsis chorda provides insights into genome size evolution in Rhodophyta.</title>
        <authorList>
            <person name="Lee J."/>
            <person name="Yang E.C."/>
            <person name="Graf L."/>
            <person name="Yang J.H."/>
            <person name="Qiu H."/>
            <person name="Zel Zion U."/>
            <person name="Chan C.X."/>
            <person name="Stephens T.G."/>
            <person name="Weber A.P.M."/>
            <person name="Boo G.H."/>
            <person name="Boo S.M."/>
            <person name="Kim K.M."/>
            <person name="Shin Y."/>
            <person name="Jung M."/>
            <person name="Lee S.J."/>
            <person name="Yim H.S."/>
            <person name="Lee J.H."/>
            <person name="Bhattacharya D."/>
            <person name="Yoon H.S."/>
        </authorList>
    </citation>
    <scope>NUCLEOTIDE SEQUENCE [LARGE SCALE GENOMIC DNA]</scope>
    <source>
        <strain evidence="2 3">SKKU-2015</strain>
        <tissue evidence="2">Whole body</tissue>
    </source>
</reference>
<comment type="caution">
    <text evidence="2">The sequence shown here is derived from an EMBL/GenBank/DDBJ whole genome shotgun (WGS) entry which is preliminary data.</text>
</comment>
<dbReference type="Proteomes" id="UP000247409">
    <property type="component" value="Unassembled WGS sequence"/>
</dbReference>
<proteinExistence type="predicted"/>
<feature type="region of interest" description="Disordered" evidence="1">
    <location>
        <begin position="101"/>
        <end position="120"/>
    </location>
</feature>
<gene>
    <name evidence="2" type="ORF">BWQ96_08499</name>
</gene>
<name>A0A2V3IIB0_9FLOR</name>
<evidence type="ECO:0000256" key="1">
    <source>
        <dbReference type="SAM" id="MobiDB-lite"/>
    </source>
</evidence>